<keyword evidence="11" id="KW-0282">Flagellum</keyword>
<dbReference type="EMBL" id="CP097635">
    <property type="protein sequence ID" value="URI06266.1"/>
    <property type="molecule type" value="Genomic_DNA"/>
</dbReference>
<sequence>MSSKPIPLDRLVALREKEVDRLSADFAAREAMRQRYLDNLARMRSLCEDTSAGLAAGKAAGVLALNNGAYKQTLLAMVDAHAQDLAAHEAQMDVARQALHQAARGHEVLRQVAEKQSLALLRAQGVREQKVNDDLASQVWLRGRAS</sequence>
<keyword evidence="7" id="KW-1005">Bacterial flagellum biogenesis</keyword>
<evidence type="ECO:0000256" key="3">
    <source>
        <dbReference type="ARBA" id="ARBA00020392"/>
    </source>
</evidence>
<keyword evidence="8" id="KW-0653">Protein transport</keyword>
<dbReference type="InterPro" id="IPR053716">
    <property type="entry name" value="Flag_assembly_chemotaxis_eff"/>
</dbReference>
<gene>
    <name evidence="11" type="primary">fliJ</name>
    <name evidence="11" type="ORF">MW290_10060</name>
</gene>
<evidence type="ECO:0000256" key="5">
    <source>
        <dbReference type="ARBA" id="ARBA00022475"/>
    </source>
</evidence>
<proteinExistence type="inferred from homology"/>
<dbReference type="Proteomes" id="UP001056201">
    <property type="component" value="Chromosome 1"/>
</dbReference>
<dbReference type="Gene3D" id="1.10.287.1700">
    <property type="match status" value="1"/>
</dbReference>
<protein>
    <recommendedName>
        <fullName evidence="3">Flagellar FliJ protein</fullName>
    </recommendedName>
</protein>
<keyword evidence="11" id="KW-0966">Cell projection</keyword>
<name>A0ABY4S389_AQUTE</name>
<dbReference type="NCBIfam" id="TIGR02473">
    <property type="entry name" value="flagell_FliJ"/>
    <property type="match status" value="1"/>
</dbReference>
<keyword evidence="12" id="KW-1185">Reference proteome</keyword>
<evidence type="ECO:0000256" key="9">
    <source>
        <dbReference type="ARBA" id="ARBA00023136"/>
    </source>
</evidence>
<evidence type="ECO:0000256" key="1">
    <source>
        <dbReference type="ARBA" id="ARBA00004413"/>
    </source>
</evidence>
<dbReference type="RefSeq" id="WP_250194529.1">
    <property type="nucleotide sequence ID" value="NZ_CP097635.1"/>
</dbReference>
<keyword evidence="9" id="KW-0472">Membrane</keyword>
<keyword evidence="10" id="KW-1006">Bacterial flagellum protein export</keyword>
<evidence type="ECO:0000256" key="7">
    <source>
        <dbReference type="ARBA" id="ARBA00022795"/>
    </source>
</evidence>
<dbReference type="InterPro" id="IPR012823">
    <property type="entry name" value="Flagell_FliJ"/>
</dbReference>
<evidence type="ECO:0000256" key="10">
    <source>
        <dbReference type="ARBA" id="ARBA00023225"/>
    </source>
</evidence>
<keyword evidence="5" id="KW-1003">Cell membrane</keyword>
<organism evidence="11 12">
    <name type="scientific">Aquincola tertiaricarbonis</name>
    <dbReference type="NCBI Taxonomy" id="391953"/>
    <lineage>
        <taxon>Bacteria</taxon>
        <taxon>Pseudomonadati</taxon>
        <taxon>Pseudomonadota</taxon>
        <taxon>Betaproteobacteria</taxon>
        <taxon>Burkholderiales</taxon>
        <taxon>Sphaerotilaceae</taxon>
        <taxon>Aquincola</taxon>
    </lineage>
</organism>
<evidence type="ECO:0000256" key="4">
    <source>
        <dbReference type="ARBA" id="ARBA00022448"/>
    </source>
</evidence>
<evidence type="ECO:0000256" key="8">
    <source>
        <dbReference type="ARBA" id="ARBA00022927"/>
    </source>
</evidence>
<dbReference type="Pfam" id="PF02050">
    <property type="entry name" value="FliJ"/>
    <property type="match status" value="1"/>
</dbReference>
<evidence type="ECO:0000313" key="12">
    <source>
        <dbReference type="Proteomes" id="UP001056201"/>
    </source>
</evidence>
<keyword evidence="11" id="KW-0969">Cilium</keyword>
<keyword evidence="4" id="KW-0813">Transport</keyword>
<evidence type="ECO:0000313" key="11">
    <source>
        <dbReference type="EMBL" id="URI06266.1"/>
    </source>
</evidence>
<comment type="similarity">
    <text evidence="2">Belongs to the FliJ family.</text>
</comment>
<keyword evidence="6" id="KW-0145">Chemotaxis</keyword>
<comment type="subcellular location">
    <subcellularLocation>
        <location evidence="1">Cell membrane</location>
        <topology evidence="1">Peripheral membrane protein</topology>
        <orientation evidence="1">Cytoplasmic side</orientation>
    </subcellularLocation>
</comment>
<evidence type="ECO:0000256" key="6">
    <source>
        <dbReference type="ARBA" id="ARBA00022500"/>
    </source>
</evidence>
<evidence type="ECO:0000256" key="2">
    <source>
        <dbReference type="ARBA" id="ARBA00010004"/>
    </source>
</evidence>
<accession>A0ABY4S389</accession>
<reference evidence="11" key="1">
    <citation type="submission" date="2022-05" db="EMBL/GenBank/DDBJ databases">
        <title>An RpoN-dependent PEP-CTERM gene is involved in floc formation of an Aquincola tertiaricarbonis strain.</title>
        <authorList>
            <person name="Qiu D."/>
            <person name="Xia M."/>
        </authorList>
    </citation>
    <scope>NUCLEOTIDE SEQUENCE</scope>
    <source>
        <strain evidence="11">RN12</strain>
    </source>
</reference>